<keyword evidence="1" id="KW-0175">Coiled coil</keyword>
<evidence type="ECO:0000313" key="3">
    <source>
        <dbReference type="Proteomes" id="UP000236735"/>
    </source>
</evidence>
<dbReference type="EMBL" id="FNUV01000005">
    <property type="protein sequence ID" value="SEF94310.1"/>
    <property type="molecule type" value="Genomic_DNA"/>
</dbReference>
<organism evidence="2 3">
    <name type="scientific">Xylanibacter ruminicola</name>
    <name type="common">Prevotella ruminicola</name>
    <dbReference type="NCBI Taxonomy" id="839"/>
    <lineage>
        <taxon>Bacteria</taxon>
        <taxon>Pseudomonadati</taxon>
        <taxon>Bacteroidota</taxon>
        <taxon>Bacteroidia</taxon>
        <taxon>Bacteroidales</taxon>
        <taxon>Prevotellaceae</taxon>
        <taxon>Xylanibacter</taxon>
    </lineage>
</organism>
<protein>
    <submittedName>
        <fullName evidence="2">Uncharacterized protein</fullName>
    </submittedName>
</protein>
<feature type="coiled-coil region" evidence="1">
    <location>
        <begin position="5"/>
        <end position="67"/>
    </location>
</feature>
<dbReference type="AlphaFoldDB" id="A0A1H5W4G6"/>
<feature type="coiled-coil region" evidence="1">
    <location>
        <begin position="105"/>
        <end position="135"/>
    </location>
</feature>
<sequence length="263" mass="29155">MPYDINATLERLEQNLKDLDSARKQVENTVNASNELRQTVSDYVESITNLRNEITEWEEQLKQSQEGLSTQVQNAFATLKESCDTISAGFKSSTEKTLSKFSEQNTILTERVKELNTLRQELKSAMSEITTIKDTLANLTTVLAESQQGQDQALANIIGKVAELPVTVKGYTDDVVQQMDERHRAFSQKLEDAISKADAALQKLDSLMGACSKVQTTCDNIKGSVDDVKTAVTALNDSLSKSININRWILIAGIIILAILHFI</sequence>
<gene>
    <name evidence="2" type="ORF">SAMN05216354_2223</name>
</gene>
<name>A0A1H5W4G6_XYLRU</name>
<proteinExistence type="predicted"/>
<evidence type="ECO:0000256" key="1">
    <source>
        <dbReference type="SAM" id="Coils"/>
    </source>
</evidence>
<reference evidence="2 3" key="1">
    <citation type="submission" date="2016-10" db="EMBL/GenBank/DDBJ databases">
        <authorList>
            <person name="de Groot N.N."/>
        </authorList>
    </citation>
    <scope>NUCLEOTIDE SEQUENCE [LARGE SCALE GENOMIC DNA]</scope>
    <source>
        <strain evidence="2 3">AR32</strain>
    </source>
</reference>
<dbReference type="Gene3D" id="1.20.1170.10">
    <property type="match status" value="1"/>
</dbReference>
<dbReference type="RefSeq" id="WP_103915972.1">
    <property type="nucleotide sequence ID" value="NZ_FNUV01000005.1"/>
</dbReference>
<dbReference type="Proteomes" id="UP000236735">
    <property type="component" value="Unassembled WGS sequence"/>
</dbReference>
<accession>A0A1H5W4G6</accession>
<evidence type="ECO:0000313" key="2">
    <source>
        <dbReference type="EMBL" id="SEF94310.1"/>
    </source>
</evidence>